<protein>
    <submittedName>
        <fullName evidence="4">Serine hydrolase domain-containing protein</fullName>
        <ecNumber evidence="4">3.-.-.-</ecNumber>
    </submittedName>
</protein>
<organism evidence="4 5">
    <name type="scientific">Streptomyces hokutonensis</name>
    <dbReference type="NCBI Taxonomy" id="1306990"/>
    <lineage>
        <taxon>Bacteria</taxon>
        <taxon>Bacillati</taxon>
        <taxon>Actinomycetota</taxon>
        <taxon>Actinomycetes</taxon>
        <taxon>Kitasatosporales</taxon>
        <taxon>Streptomycetaceae</taxon>
        <taxon>Streptomyces</taxon>
    </lineage>
</organism>
<sequence length="391" mass="41869">MPSLEHPYDRGGSGELSAPRLRSDTPERAGLDPGELRHLIREVHDLTTGDRPWAAGTVVVAGRGPVIAVEEAAGWAVRYSAYDPETDRGVELPPASRVRTTIDTPFDLASLTKLFTSVAAMQQIERGTLGIDARVGAYLPDFRAAARHDVTVRQLLTHTSGLRPELPLYDCADDAERLAMLRAEAPVREPGEYLYSDLNLLLLQFVLERVSGRTLDVLVHDGITRPLGMTSTDFGPCPGAAATEDQRRPWAKADRGMLRGVVHDENAWALGGVAGHAGLFSTGRDLAVFCRTLLAGGSYGPARILGADYVELLLTPPGLGFAVDQAWFMGELAGRGAVGHTGFTGTSLVLDPATDTFLVLLANTVHPRRRGPDSGPRAAAGTRVARAVRGF</sequence>
<dbReference type="InterPro" id="IPR012338">
    <property type="entry name" value="Beta-lactam/transpept-like"/>
</dbReference>
<proteinExistence type="predicted"/>
<dbReference type="Gene3D" id="3.40.710.10">
    <property type="entry name" value="DD-peptidase/beta-lactamase superfamily"/>
    <property type="match status" value="1"/>
</dbReference>
<evidence type="ECO:0000313" key="5">
    <source>
        <dbReference type="Proteomes" id="UP001601303"/>
    </source>
</evidence>
<dbReference type="EMBL" id="JBIAHM010000013">
    <property type="protein sequence ID" value="MFE9603545.1"/>
    <property type="molecule type" value="Genomic_DNA"/>
</dbReference>
<evidence type="ECO:0000256" key="2">
    <source>
        <dbReference type="SAM" id="MobiDB-lite"/>
    </source>
</evidence>
<keyword evidence="5" id="KW-1185">Reference proteome</keyword>
<evidence type="ECO:0000313" key="4">
    <source>
        <dbReference type="EMBL" id="MFE9603545.1"/>
    </source>
</evidence>
<dbReference type="Pfam" id="PF00144">
    <property type="entry name" value="Beta-lactamase"/>
    <property type="match status" value="1"/>
</dbReference>
<dbReference type="PANTHER" id="PTHR43283">
    <property type="entry name" value="BETA-LACTAMASE-RELATED"/>
    <property type="match status" value="1"/>
</dbReference>
<dbReference type="GO" id="GO:0016787">
    <property type="term" value="F:hydrolase activity"/>
    <property type="evidence" value="ECO:0007669"/>
    <property type="project" value="UniProtKB-KW"/>
</dbReference>
<evidence type="ECO:0000256" key="1">
    <source>
        <dbReference type="ARBA" id="ARBA00022801"/>
    </source>
</evidence>
<accession>A0ABW6MFP6</accession>
<keyword evidence="1 4" id="KW-0378">Hydrolase</keyword>
<dbReference type="RefSeq" id="WP_388112220.1">
    <property type="nucleotide sequence ID" value="NZ_JBIAHM010000013.1"/>
</dbReference>
<feature type="region of interest" description="Disordered" evidence="2">
    <location>
        <begin position="1"/>
        <end position="33"/>
    </location>
</feature>
<feature type="domain" description="Beta-lactamase-related" evidence="3">
    <location>
        <begin position="99"/>
        <end position="372"/>
    </location>
</feature>
<dbReference type="InterPro" id="IPR001466">
    <property type="entry name" value="Beta-lactam-related"/>
</dbReference>
<dbReference type="InterPro" id="IPR050789">
    <property type="entry name" value="Diverse_Enzym_Activities"/>
</dbReference>
<feature type="compositionally biased region" description="Basic and acidic residues" evidence="2">
    <location>
        <begin position="21"/>
        <end position="33"/>
    </location>
</feature>
<dbReference type="SUPFAM" id="SSF56601">
    <property type="entry name" value="beta-lactamase/transpeptidase-like"/>
    <property type="match status" value="1"/>
</dbReference>
<dbReference type="PANTHER" id="PTHR43283:SF11">
    <property type="entry name" value="BETA-LACTAMASE-RELATED DOMAIN-CONTAINING PROTEIN"/>
    <property type="match status" value="1"/>
</dbReference>
<comment type="caution">
    <text evidence="4">The sequence shown here is derived from an EMBL/GenBank/DDBJ whole genome shotgun (WGS) entry which is preliminary data.</text>
</comment>
<gene>
    <name evidence="4" type="ORF">ACFYNQ_33895</name>
</gene>
<name>A0ABW6MFP6_9ACTN</name>
<evidence type="ECO:0000259" key="3">
    <source>
        <dbReference type="Pfam" id="PF00144"/>
    </source>
</evidence>
<dbReference type="EC" id="3.-.-.-" evidence="4"/>
<reference evidence="4 5" key="1">
    <citation type="submission" date="2024-10" db="EMBL/GenBank/DDBJ databases">
        <title>The Natural Products Discovery Center: Release of the First 8490 Sequenced Strains for Exploring Actinobacteria Biosynthetic Diversity.</title>
        <authorList>
            <person name="Kalkreuter E."/>
            <person name="Kautsar S.A."/>
            <person name="Yang D."/>
            <person name="Bader C.D."/>
            <person name="Teijaro C.N."/>
            <person name="Fluegel L."/>
            <person name="Davis C.M."/>
            <person name="Simpson J.R."/>
            <person name="Lauterbach L."/>
            <person name="Steele A.D."/>
            <person name="Gui C."/>
            <person name="Meng S."/>
            <person name="Li G."/>
            <person name="Viehrig K."/>
            <person name="Ye F."/>
            <person name="Su P."/>
            <person name="Kiefer A.F."/>
            <person name="Nichols A."/>
            <person name="Cepeda A.J."/>
            <person name="Yan W."/>
            <person name="Fan B."/>
            <person name="Jiang Y."/>
            <person name="Adhikari A."/>
            <person name="Zheng C.-J."/>
            <person name="Schuster L."/>
            <person name="Cowan T.M."/>
            <person name="Smanski M.J."/>
            <person name="Chevrette M.G."/>
            <person name="De Carvalho L.P.S."/>
            <person name="Shen B."/>
        </authorList>
    </citation>
    <scope>NUCLEOTIDE SEQUENCE [LARGE SCALE GENOMIC DNA]</scope>
    <source>
        <strain evidence="4 5">NPDC006488</strain>
    </source>
</reference>
<dbReference type="Proteomes" id="UP001601303">
    <property type="component" value="Unassembled WGS sequence"/>
</dbReference>